<keyword evidence="1" id="KW-0812">Transmembrane</keyword>
<feature type="transmembrane region" description="Helical" evidence="1">
    <location>
        <begin position="168"/>
        <end position="187"/>
    </location>
</feature>
<dbReference type="RefSeq" id="WP_255875616.1">
    <property type="nucleotide sequence ID" value="NZ_JACASI010000037.1"/>
</dbReference>
<dbReference type="EMBL" id="JACASI010000037">
    <property type="protein sequence ID" value="MCQ3830702.1"/>
    <property type="molecule type" value="Genomic_DNA"/>
</dbReference>
<gene>
    <name evidence="2" type="ORF">HXX02_14780</name>
</gene>
<dbReference type="Proteomes" id="UP001205566">
    <property type="component" value="Unassembled WGS sequence"/>
</dbReference>
<evidence type="ECO:0000313" key="3">
    <source>
        <dbReference type="Proteomes" id="UP001205566"/>
    </source>
</evidence>
<sequence length="245" mass="27046">MNVYLSFFGVLAISLITTTIPNWRMFRGKSHPPILSVSAGIGVSYVFLALLPKLAEVQAALEVAETPSILPVELHAYLGALAGFIVFLLIVNRDLASGGKLQQERLTLAEILVLCVFGLYYAQIGFLLGEWPSDSWFGYLALVTAFGMHFVGINFHLWKRYPNRFPRVFRWVFSLCVIAGWIGSILAHELAEMVKFSTMFVAGGIIITAIREEIPPAREAHVPAFIGSVVATTAFIIFAEVALLR</sequence>
<accession>A0ABT1P598</accession>
<evidence type="ECO:0000256" key="1">
    <source>
        <dbReference type="SAM" id="Phobius"/>
    </source>
</evidence>
<feature type="transmembrane region" description="Helical" evidence="1">
    <location>
        <begin position="107"/>
        <end position="124"/>
    </location>
</feature>
<feature type="transmembrane region" description="Helical" evidence="1">
    <location>
        <begin position="222"/>
        <end position="244"/>
    </location>
</feature>
<keyword evidence="1" id="KW-0472">Membrane</keyword>
<protein>
    <submittedName>
        <fullName evidence="2">Uncharacterized protein</fullName>
    </submittedName>
</protein>
<evidence type="ECO:0000313" key="2">
    <source>
        <dbReference type="EMBL" id="MCQ3830702.1"/>
    </source>
</evidence>
<feature type="transmembrane region" description="Helical" evidence="1">
    <location>
        <begin position="35"/>
        <end position="54"/>
    </location>
</feature>
<feature type="transmembrane region" description="Helical" evidence="1">
    <location>
        <begin position="6"/>
        <end position="23"/>
    </location>
</feature>
<feature type="transmembrane region" description="Helical" evidence="1">
    <location>
        <begin position="136"/>
        <end position="156"/>
    </location>
</feature>
<proteinExistence type="predicted"/>
<name>A0ABT1P598_9GAMM</name>
<keyword evidence="3" id="KW-1185">Reference proteome</keyword>
<feature type="transmembrane region" description="Helical" evidence="1">
    <location>
        <begin position="74"/>
        <end position="95"/>
    </location>
</feature>
<keyword evidence="1" id="KW-1133">Transmembrane helix</keyword>
<comment type="caution">
    <text evidence="2">The sequence shown here is derived from an EMBL/GenBank/DDBJ whole genome shotgun (WGS) entry which is preliminary data.</text>
</comment>
<reference evidence="2" key="1">
    <citation type="thesis" date="2020" institute="Technische Universitat Dresden" country="Dresden, Germany">
        <title>The Agarolytic System of Microbulbifer elongatus PORT2, Isolated from Batu Karas, Pangandaran West Java Indonesia.</title>
        <authorList>
            <person name="Anggraeni S.R."/>
        </authorList>
    </citation>
    <scope>NUCLEOTIDE SEQUENCE</scope>
    <source>
        <strain evidence="2">PORT2</strain>
    </source>
</reference>
<organism evidence="2 3">
    <name type="scientific">Microbulbifer elongatus</name>
    <dbReference type="NCBI Taxonomy" id="86173"/>
    <lineage>
        <taxon>Bacteria</taxon>
        <taxon>Pseudomonadati</taxon>
        <taxon>Pseudomonadota</taxon>
        <taxon>Gammaproteobacteria</taxon>
        <taxon>Cellvibrionales</taxon>
        <taxon>Microbulbiferaceae</taxon>
        <taxon>Microbulbifer</taxon>
    </lineage>
</organism>